<name>A0A645GVN4_9ZZZZ</name>
<sequence>MMPRTPQCVQIEGGESTLEPNPIVIPWVFFVRLIKGPGIRRYNETLTRRHFIGLIIQLIAAFAFRHDMDDVIGPDCRPETVKRLADRFSGEKNLEVFLIVEKVRFEIRSFHHYLLTF</sequence>
<organism evidence="1">
    <name type="scientific">bioreactor metagenome</name>
    <dbReference type="NCBI Taxonomy" id="1076179"/>
    <lineage>
        <taxon>unclassified sequences</taxon>
        <taxon>metagenomes</taxon>
        <taxon>ecological metagenomes</taxon>
    </lineage>
</organism>
<protein>
    <submittedName>
        <fullName evidence="1">Uncharacterized protein</fullName>
    </submittedName>
</protein>
<comment type="caution">
    <text evidence="1">The sequence shown here is derived from an EMBL/GenBank/DDBJ whole genome shotgun (WGS) entry which is preliminary data.</text>
</comment>
<evidence type="ECO:0000313" key="1">
    <source>
        <dbReference type="EMBL" id="MPN27693.1"/>
    </source>
</evidence>
<proteinExistence type="predicted"/>
<accession>A0A645GVN4</accession>
<reference evidence="1" key="1">
    <citation type="submission" date="2019-08" db="EMBL/GenBank/DDBJ databases">
        <authorList>
            <person name="Kucharzyk K."/>
            <person name="Murdoch R.W."/>
            <person name="Higgins S."/>
            <person name="Loffler F."/>
        </authorList>
    </citation>
    <scope>NUCLEOTIDE SEQUENCE</scope>
</reference>
<dbReference type="AlphaFoldDB" id="A0A645GVN4"/>
<gene>
    <name evidence="1" type="ORF">SDC9_175127</name>
</gene>
<dbReference type="EMBL" id="VSSQ01077682">
    <property type="protein sequence ID" value="MPN27693.1"/>
    <property type="molecule type" value="Genomic_DNA"/>
</dbReference>